<dbReference type="GO" id="GO:0043023">
    <property type="term" value="F:ribosomal large subunit binding"/>
    <property type="evidence" value="ECO:0007669"/>
    <property type="project" value="InterPro"/>
</dbReference>
<reference evidence="1" key="1">
    <citation type="journal article" date="2014" name="Nat. Commun.">
        <title>The rainbow trout genome provides novel insights into evolution after whole-genome duplication in vertebrates.</title>
        <authorList>
            <person name="Berthelot C."/>
            <person name="Brunet F."/>
            <person name="Chalopin D."/>
            <person name="Juanchich A."/>
            <person name="Bernard M."/>
            <person name="Noel B."/>
            <person name="Bento P."/>
            <person name="Da Silva C."/>
            <person name="Labadie K."/>
            <person name="Alberti A."/>
            <person name="Aury J.M."/>
            <person name="Louis A."/>
            <person name="Dehais P."/>
            <person name="Bardou P."/>
            <person name="Montfort J."/>
            <person name="Klopp C."/>
            <person name="Cabau C."/>
            <person name="Gaspin C."/>
            <person name="Thorgaard G.H."/>
            <person name="Boussaha M."/>
            <person name="Quillet E."/>
            <person name="Guyomard R."/>
            <person name="Galiana D."/>
            <person name="Bobe J."/>
            <person name="Volff J.N."/>
            <person name="Genet C."/>
            <person name="Wincker P."/>
            <person name="Jaillon O."/>
            <person name="Roest Crollius H."/>
            <person name="Guiguen Y."/>
        </authorList>
    </citation>
    <scope>NUCLEOTIDE SEQUENCE [LARGE SCALE GENOMIC DNA]</scope>
</reference>
<reference evidence="1" key="2">
    <citation type="submission" date="2014-03" db="EMBL/GenBank/DDBJ databases">
        <authorList>
            <person name="Genoscope - CEA"/>
        </authorList>
    </citation>
    <scope>NUCLEOTIDE SEQUENCE</scope>
</reference>
<protein>
    <submittedName>
        <fullName evidence="1">Uncharacterized protein</fullName>
    </submittedName>
</protein>
<sequence>MDKDREGMAPEDERQYQDFLEDLEEDEALRKNVNIFRDASKIPVESDTDDEGAPRISLMEMLEDLSLTDATGGEGADMLTE</sequence>
<accession>A0A060ZK17</accession>
<dbReference type="AlphaFoldDB" id="A0A060ZK17"/>
<dbReference type="GO" id="GO:0005634">
    <property type="term" value="C:nucleus"/>
    <property type="evidence" value="ECO:0007669"/>
    <property type="project" value="TreeGrafter"/>
</dbReference>
<dbReference type="GO" id="GO:0005737">
    <property type="term" value="C:cytoplasm"/>
    <property type="evidence" value="ECO:0007669"/>
    <property type="project" value="TreeGrafter"/>
</dbReference>
<gene>
    <name evidence="1" type="ORF">GSONMT00001497001</name>
</gene>
<dbReference type="EMBL" id="FR966213">
    <property type="protein sequence ID" value="CDR01675.1"/>
    <property type="molecule type" value="Genomic_DNA"/>
</dbReference>
<evidence type="ECO:0000313" key="1">
    <source>
        <dbReference type="EMBL" id="CDR01675.1"/>
    </source>
</evidence>
<dbReference type="PANTHER" id="PTHR12746:SF2">
    <property type="entry name" value="60S RIBOSOMAL EXPORT PROTEIN NMD3"/>
    <property type="match status" value="1"/>
</dbReference>
<dbReference type="Proteomes" id="UP000193380">
    <property type="component" value="Unassembled WGS sequence"/>
</dbReference>
<dbReference type="STRING" id="8022.A0A060ZK17"/>
<dbReference type="GO" id="GO:0000055">
    <property type="term" value="P:ribosomal large subunit export from nucleus"/>
    <property type="evidence" value="ECO:0007669"/>
    <property type="project" value="TreeGrafter"/>
</dbReference>
<evidence type="ECO:0000313" key="2">
    <source>
        <dbReference type="Proteomes" id="UP000193380"/>
    </source>
</evidence>
<dbReference type="PaxDb" id="8022-A0A060ZK17"/>
<dbReference type="InterPro" id="IPR039768">
    <property type="entry name" value="Nmd3"/>
</dbReference>
<proteinExistence type="predicted"/>
<dbReference type="PANTHER" id="PTHR12746">
    <property type="entry name" value="NONSENSE-MEDIATED MRNA DECAY PROTEIN 3"/>
    <property type="match status" value="1"/>
</dbReference>
<organism evidence="1 2">
    <name type="scientific">Oncorhynchus mykiss</name>
    <name type="common">Rainbow trout</name>
    <name type="synonym">Salmo gairdneri</name>
    <dbReference type="NCBI Taxonomy" id="8022"/>
    <lineage>
        <taxon>Eukaryota</taxon>
        <taxon>Metazoa</taxon>
        <taxon>Chordata</taxon>
        <taxon>Craniata</taxon>
        <taxon>Vertebrata</taxon>
        <taxon>Euteleostomi</taxon>
        <taxon>Actinopterygii</taxon>
        <taxon>Neopterygii</taxon>
        <taxon>Teleostei</taxon>
        <taxon>Protacanthopterygii</taxon>
        <taxon>Salmoniformes</taxon>
        <taxon>Salmonidae</taxon>
        <taxon>Salmoninae</taxon>
        <taxon>Oncorhynchus</taxon>
    </lineage>
</organism>
<name>A0A060ZK17_ONCMY</name>